<dbReference type="InterPro" id="IPR009075">
    <property type="entry name" value="AcylCo_DH/oxidase_C"/>
</dbReference>
<proteinExistence type="predicted"/>
<comment type="cofactor">
    <cofactor evidence="1">
        <name>FAD</name>
        <dbReference type="ChEBI" id="CHEBI:57692"/>
    </cofactor>
</comment>
<evidence type="ECO:0000313" key="8">
    <source>
        <dbReference type="WBParaSite" id="ECPE_0001144301-mRNA-1"/>
    </source>
</evidence>
<dbReference type="InterPro" id="IPR046373">
    <property type="entry name" value="Acyl-CoA_Oxase/DH_mid-dom_sf"/>
</dbReference>
<evidence type="ECO:0000256" key="3">
    <source>
        <dbReference type="ARBA" id="ARBA00022827"/>
    </source>
</evidence>
<dbReference type="Pfam" id="PF21343">
    <property type="entry name" value="ACAD9-ACADV_C"/>
    <property type="match status" value="1"/>
</dbReference>
<organism evidence="8">
    <name type="scientific">Echinostoma caproni</name>
    <dbReference type="NCBI Taxonomy" id="27848"/>
    <lineage>
        <taxon>Eukaryota</taxon>
        <taxon>Metazoa</taxon>
        <taxon>Spiralia</taxon>
        <taxon>Lophotrochozoa</taxon>
        <taxon>Platyhelminthes</taxon>
        <taxon>Trematoda</taxon>
        <taxon>Digenea</taxon>
        <taxon>Plagiorchiida</taxon>
        <taxon>Echinostomata</taxon>
        <taxon>Echinostomatoidea</taxon>
        <taxon>Echinostomatidae</taxon>
        <taxon>Echinostoma</taxon>
    </lineage>
</organism>
<reference evidence="8" key="1">
    <citation type="submission" date="2016-06" db="UniProtKB">
        <authorList>
            <consortium name="WormBaseParasite"/>
        </authorList>
    </citation>
    <scope>IDENTIFICATION</scope>
</reference>
<keyword evidence="2" id="KW-0285">Flavoprotein</keyword>
<accession>A0A183AWS3</accession>
<evidence type="ECO:0000256" key="4">
    <source>
        <dbReference type="ARBA" id="ARBA00022946"/>
    </source>
</evidence>
<dbReference type="AlphaFoldDB" id="A0A183AWS3"/>
<feature type="domain" description="ACAD9/ACADV-like C-terminal" evidence="7">
    <location>
        <begin position="248"/>
        <end position="345"/>
    </location>
</feature>
<dbReference type="Gene3D" id="1.20.140.10">
    <property type="entry name" value="Butyryl-CoA Dehydrogenase, subunit A, domain 3"/>
    <property type="match status" value="2"/>
</dbReference>
<protein>
    <submittedName>
        <fullName evidence="8">Acyl-CoA_dh_1 domain-containing protein</fullName>
    </submittedName>
</protein>
<dbReference type="Pfam" id="PF00441">
    <property type="entry name" value="Acyl-CoA_dh_1"/>
    <property type="match status" value="1"/>
</dbReference>
<keyword evidence="4" id="KW-0809">Transit peptide</keyword>
<dbReference type="PANTHER" id="PTHR43884">
    <property type="entry name" value="ACYL-COA DEHYDROGENASE"/>
    <property type="match status" value="1"/>
</dbReference>
<dbReference type="Gene3D" id="2.40.110.10">
    <property type="entry name" value="Butyryl-CoA Dehydrogenase, subunit A, domain 2"/>
    <property type="match status" value="1"/>
</dbReference>
<keyword evidence="3" id="KW-0274">FAD</keyword>
<evidence type="ECO:0000259" key="6">
    <source>
        <dbReference type="Pfam" id="PF00441"/>
    </source>
</evidence>
<dbReference type="PANTHER" id="PTHR43884:SF9">
    <property type="entry name" value="COMPLEX I ASSEMBLY FACTOR ACAD9, MITOCHONDRIAL"/>
    <property type="match status" value="1"/>
</dbReference>
<evidence type="ECO:0000256" key="5">
    <source>
        <dbReference type="ARBA" id="ARBA00023002"/>
    </source>
</evidence>
<name>A0A183AWS3_9TREM</name>
<evidence type="ECO:0000259" key="7">
    <source>
        <dbReference type="Pfam" id="PF21343"/>
    </source>
</evidence>
<evidence type="ECO:0000256" key="2">
    <source>
        <dbReference type="ARBA" id="ARBA00022630"/>
    </source>
</evidence>
<dbReference type="GO" id="GO:0003995">
    <property type="term" value="F:acyl-CoA dehydrogenase activity"/>
    <property type="evidence" value="ECO:0007669"/>
    <property type="project" value="TreeGrafter"/>
</dbReference>
<evidence type="ECO:0000256" key="1">
    <source>
        <dbReference type="ARBA" id="ARBA00001974"/>
    </source>
</evidence>
<dbReference type="WBParaSite" id="ECPE_0001144301-mRNA-1">
    <property type="protein sequence ID" value="ECPE_0001144301-mRNA-1"/>
    <property type="gene ID" value="ECPE_0001144301"/>
</dbReference>
<keyword evidence="5" id="KW-0560">Oxidoreductase</keyword>
<sequence length="371" mass="40861">LLNTLGVRGAGLMDIILEKVQVPSSNILGKIGGGIELIQTALDRDYLNLAASLTGLLRYLLSYANEQCLQRHQFGRPIGDYGLVQAMLADMALNLYAMESGVSYFAGLLDAQPARDLGLEASCLKVFCSEALWTAVNACVQLSGRAGLEQTNPFNRYLRDCRSLLSYAGTNEVLRLRLAGSGLQHIAHDVDEKHNKLYVMNRHPWLTLKTVMEMRARKRGRYANHVGAGPKVTEGGASRALKNHLHPNFAKVSTDLAILVQRFQSLSEALLIAHGQSVINEQMALGRVANCATDLLLSAICLGRASRAISIGLLLHDYEVRLAATFVKLACKRVEANMVALDVLDSERHRIASEMLSHRRYPVVHPITRVW</sequence>
<dbReference type="SUPFAM" id="SSF47203">
    <property type="entry name" value="Acyl-CoA dehydrogenase C-terminal domain-like"/>
    <property type="match status" value="1"/>
</dbReference>
<feature type="domain" description="Acyl-CoA dehydrogenase/oxidase C-terminal" evidence="6">
    <location>
        <begin position="32"/>
        <end position="179"/>
    </location>
</feature>
<dbReference type="InterPro" id="IPR036250">
    <property type="entry name" value="AcylCo_DH-like_C"/>
</dbReference>
<dbReference type="InterPro" id="IPR049448">
    <property type="entry name" value="ACAD9/ACADV-like_C"/>
</dbReference>